<dbReference type="AlphaFoldDB" id="A0A226F200"/>
<keyword evidence="5 6" id="KW-0143">Chaperone</keyword>
<evidence type="ECO:0000256" key="7">
    <source>
        <dbReference type="SAM" id="MobiDB-lite"/>
    </source>
</evidence>
<evidence type="ECO:0000313" key="9">
    <source>
        <dbReference type="Proteomes" id="UP000198287"/>
    </source>
</evidence>
<evidence type="ECO:0000256" key="2">
    <source>
        <dbReference type="ARBA" id="ARBA00006020"/>
    </source>
</evidence>
<dbReference type="OMA" id="WQQTNEN"/>
<evidence type="ECO:0000256" key="6">
    <source>
        <dbReference type="RuleBase" id="RU368039"/>
    </source>
</evidence>
<organism evidence="8 9">
    <name type="scientific">Folsomia candida</name>
    <name type="common">Springtail</name>
    <dbReference type="NCBI Taxonomy" id="158441"/>
    <lineage>
        <taxon>Eukaryota</taxon>
        <taxon>Metazoa</taxon>
        <taxon>Ecdysozoa</taxon>
        <taxon>Arthropoda</taxon>
        <taxon>Hexapoda</taxon>
        <taxon>Collembola</taxon>
        <taxon>Entomobryomorpha</taxon>
        <taxon>Isotomoidea</taxon>
        <taxon>Isotomidae</taxon>
        <taxon>Proisotominae</taxon>
        <taxon>Folsomia</taxon>
    </lineage>
</organism>
<evidence type="ECO:0000256" key="5">
    <source>
        <dbReference type="ARBA" id="ARBA00023186"/>
    </source>
</evidence>
<dbReference type="CDD" id="cd20270">
    <property type="entry name" value="Complex1_LYR_SDHAF3_LYRM10"/>
    <property type="match status" value="1"/>
</dbReference>
<dbReference type="PANTHER" id="PTHR13137">
    <property type="entry name" value="DC11 ACN9 HOMOLOG"/>
    <property type="match status" value="1"/>
</dbReference>
<dbReference type="InterPro" id="IPR008381">
    <property type="entry name" value="SDHAF3/Sdh7"/>
</dbReference>
<name>A0A226F200_FOLCA</name>
<comment type="subunit">
    <text evidence="6">Interacts with the iron-sulfur protein subunit within the SDH catalytic dimer.</text>
</comment>
<keyword evidence="4 6" id="KW-0496">Mitochondrion</keyword>
<dbReference type="GO" id="GO:0005759">
    <property type="term" value="C:mitochondrial matrix"/>
    <property type="evidence" value="ECO:0007669"/>
    <property type="project" value="UniProtKB-SubCell"/>
</dbReference>
<evidence type="ECO:0000313" key="8">
    <source>
        <dbReference type="EMBL" id="OXA63380.1"/>
    </source>
</evidence>
<dbReference type="GO" id="GO:0034553">
    <property type="term" value="P:mitochondrial respiratory chain complex II assembly"/>
    <property type="evidence" value="ECO:0007669"/>
    <property type="project" value="UniProtKB-UniRule"/>
</dbReference>
<accession>A0A226F200</accession>
<gene>
    <name evidence="8" type="ORF">Fcan01_02866</name>
</gene>
<protein>
    <recommendedName>
        <fullName evidence="6">Succinate dehydrogenase assembly factor 3</fullName>
        <shortName evidence="6">SDH assembly factor 3</shortName>
        <shortName evidence="6">SDHAF3</shortName>
    </recommendedName>
</protein>
<dbReference type="STRING" id="158441.A0A226F200"/>
<evidence type="ECO:0000256" key="3">
    <source>
        <dbReference type="ARBA" id="ARBA00022946"/>
    </source>
</evidence>
<keyword evidence="9" id="KW-1185">Reference proteome</keyword>
<dbReference type="OrthoDB" id="278329at2759"/>
<keyword evidence="3" id="KW-0809">Transit peptide</keyword>
<dbReference type="GO" id="GO:0006105">
    <property type="term" value="P:succinate metabolic process"/>
    <property type="evidence" value="ECO:0007669"/>
    <property type="project" value="TreeGrafter"/>
</dbReference>
<reference evidence="8 9" key="1">
    <citation type="submission" date="2015-12" db="EMBL/GenBank/DDBJ databases">
        <title>The genome of Folsomia candida.</title>
        <authorList>
            <person name="Faddeeva A."/>
            <person name="Derks M.F."/>
            <person name="Anvar Y."/>
            <person name="Smit S."/>
            <person name="Van Straalen N."/>
            <person name="Roelofs D."/>
        </authorList>
    </citation>
    <scope>NUCLEOTIDE SEQUENCE [LARGE SCALE GENOMIC DNA]</scope>
    <source>
        <strain evidence="8 9">VU population</strain>
        <tissue evidence="8">Whole body</tissue>
    </source>
</reference>
<comment type="function">
    <text evidence="6">Plays an essential role in the assembly of succinate dehydrogenase (SDH), an enzyme complex (also referred to as respiratory complex II) that is a component of both the tricarboxylic acid (TCA) cycle and the mitochondrial electron transport chain, and which couples the oxidation of succinate to fumarate with the reduction of ubiquinone (coenzyme Q) to ubiquinol. Promotes maturation of the iron-sulfur protein subunit of the SDH catalytic dimer, protecting it from the deleterious effects of oxidants. May act together with SDHAF1.</text>
</comment>
<sequence length="135" mass="15394">MHRANVRKLYKTILRLHRGLPDGMRELGDQYVKDEFRRHRTIGKEFVAPFMVEWSEYAATLAKQLGLKGPRSASGHIGRPLPEEKLDDFEGQQIYQLYELKKSIAPIPGEDDGMSTPNSRGNDDAVKNVDRSGKR</sequence>
<comment type="similarity">
    <text evidence="2 6">Belongs to the complex I LYR family. SDHAF3 subfamily.</text>
</comment>
<dbReference type="Pfam" id="PF13233">
    <property type="entry name" value="Complex1_LYR_2"/>
    <property type="match status" value="1"/>
</dbReference>
<dbReference type="PANTHER" id="PTHR13137:SF6">
    <property type="entry name" value="SUCCINATE DEHYDROGENASE ASSEMBLY FACTOR 3, MITOCHONDRIAL"/>
    <property type="match status" value="1"/>
</dbReference>
<evidence type="ECO:0000256" key="4">
    <source>
        <dbReference type="ARBA" id="ARBA00023128"/>
    </source>
</evidence>
<proteinExistence type="inferred from homology"/>
<dbReference type="GO" id="GO:0005758">
    <property type="term" value="C:mitochondrial intermembrane space"/>
    <property type="evidence" value="ECO:0007669"/>
    <property type="project" value="TreeGrafter"/>
</dbReference>
<evidence type="ECO:0000256" key="1">
    <source>
        <dbReference type="ARBA" id="ARBA00004305"/>
    </source>
</evidence>
<feature type="region of interest" description="Disordered" evidence="7">
    <location>
        <begin position="106"/>
        <end position="135"/>
    </location>
</feature>
<feature type="compositionally biased region" description="Basic and acidic residues" evidence="7">
    <location>
        <begin position="121"/>
        <end position="135"/>
    </location>
</feature>
<dbReference type="EMBL" id="LNIX01000001">
    <property type="protein sequence ID" value="OXA63380.1"/>
    <property type="molecule type" value="Genomic_DNA"/>
</dbReference>
<comment type="caution">
    <text evidence="8">The sequence shown here is derived from an EMBL/GenBank/DDBJ whole genome shotgun (WGS) entry which is preliminary data.</text>
</comment>
<comment type="subcellular location">
    <subcellularLocation>
        <location evidence="1 6">Mitochondrion matrix</location>
    </subcellularLocation>
</comment>
<dbReference type="Proteomes" id="UP000198287">
    <property type="component" value="Unassembled WGS sequence"/>
</dbReference>